<proteinExistence type="predicted"/>
<comment type="caution">
    <text evidence="1">The sequence shown here is derived from an EMBL/GenBank/DDBJ whole genome shotgun (WGS) entry which is preliminary data.</text>
</comment>
<keyword evidence="2" id="KW-1185">Reference proteome</keyword>
<reference evidence="2" key="1">
    <citation type="journal article" date="2023" name="G3 (Bethesda)">
        <title>Genome assembly and association tests identify interacting loci associated with vigor, precocity, and sex in interspecific pistachio rootstocks.</title>
        <authorList>
            <person name="Palmer W."/>
            <person name="Jacygrad E."/>
            <person name="Sagayaradj S."/>
            <person name="Cavanaugh K."/>
            <person name="Han R."/>
            <person name="Bertier L."/>
            <person name="Beede B."/>
            <person name="Kafkas S."/>
            <person name="Golino D."/>
            <person name="Preece J."/>
            <person name="Michelmore R."/>
        </authorList>
    </citation>
    <scope>NUCLEOTIDE SEQUENCE [LARGE SCALE GENOMIC DNA]</scope>
</reference>
<dbReference type="EMBL" id="CM047748">
    <property type="protein sequence ID" value="KAJ0013702.1"/>
    <property type="molecule type" value="Genomic_DNA"/>
</dbReference>
<dbReference type="Proteomes" id="UP001163603">
    <property type="component" value="Chromosome 13"/>
</dbReference>
<name>A0ACC0X977_9ROSI</name>
<gene>
    <name evidence="1" type="ORF">Pint_21014</name>
</gene>
<sequence length="158" mass="17303">MHGLVVANTVVAATACSVWDIYGSLQVVTIINTFLPDVLGTVKVLEGDGQVGTLLNVTFPLGTPGVGYMKEKITKVNYKKRVKETQTIEGGFLALGFKRYITQYKIIENNFTSSIIRSTIKYEVDDKLSNLASIVNTKLVETLAETVGKYLTEKKAPP</sequence>
<evidence type="ECO:0000313" key="1">
    <source>
        <dbReference type="EMBL" id="KAJ0013702.1"/>
    </source>
</evidence>
<accession>A0ACC0X977</accession>
<protein>
    <submittedName>
        <fullName evidence="1">Uncharacterized protein</fullName>
    </submittedName>
</protein>
<evidence type="ECO:0000313" key="2">
    <source>
        <dbReference type="Proteomes" id="UP001163603"/>
    </source>
</evidence>
<organism evidence="1 2">
    <name type="scientific">Pistacia integerrima</name>
    <dbReference type="NCBI Taxonomy" id="434235"/>
    <lineage>
        <taxon>Eukaryota</taxon>
        <taxon>Viridiplantae</taxon>
        <taxon>Streptophyta</taxon>
        <taxon>Embryophyta</taxon>
        <taxon>Tracheophyta</taxon>
        <taxon>Spermatophyta</taxon>
        <taxon>Magnoliopsida</taxon>
        <taxon>eudicotyledons</taxon>
        <taxon>Gunneridae</taxon>
        <taxon>Pentapetalae</taxon>
        <taxon>rosids</taxon>
        <taxon>malvids</taxon>
        <taxon>Sapindales</taxon>
        <taxon>Anacardiaceae</taxon>
        <taxon>Pistacia</taxon>
    </lineage>
</organism>